<dbReference type="PANTHER" id="PTHR19879">
    <property type="entry name" value="TRANSCRIPTION INITIATION FACTOR TFIID"/>
    <property type="match status" value="1"/>
</dbReference>
<dbReference type="InterPro" id="IPR000157">
    <property type="entry name" value="TIR_dom"/>
</dbReference>
<keyword evidence="5" id="KW-0472">Membrane</keyword>
<dbReference type="SUPFAM" id="SSF50978">
    <property type="entry name" value="WD40 repeat-like"/>
    <property type="match status" value="1"/>
</dbReference>
<dbReference type="Gene3D" id="2.130.10.10">
    <property type="entry name" value="YVTN repeat-like/Quinoprotein amine dehydrogenase"/>
    <property type="match status" value="4"/>
</dbReference>
<keyword evidence="5" id="KW-1133">Transmembrane helix</keyword>
<feature type="repeat" description="WD" evidence="3">
    <location>
        <begin position="827"/>
        <end position="868"/>
    </location>
</feature>
<dbReference type="InterPro" id="IPR015032">
    <property type="entry name" value="ThsB__TIR-like_domain"/>
</dbReference>
<dbReference type="SMART" id="SM00255">
    <property type="entry name" value="TIR"/>
    <property type="match status" value="1"/>
</dbReference>
<dbReference type="InterPro" id="IPR036322">
    <property type="entry name" value="WD40_repeat_dom_sf"/>
</dbReference>
<keyword evidence="5" id="KW-0812">Transmembrane</keyword>
<feature type="region of interest" description="Disordered" evidence="4">
    <location>
        <begin position="574"/>
        <end position="596"/>
    </location>
</feature>
<dbReference type="Proteomes" id="UP001206206">
    <property type="component" value="Unassembled WGS sequence"/>
</dbReference>
<dbReference type="Pfam" id="PF00400">
    <property type="entry name" value="WD40"/>
    <property type="match status" value="5"/>
</dbReference>
<dbReference type="PROSITE" id="PS00678">
    <property type="entry name" value="WD_REPEATS_1"/>
    <property type="match status" value="1"/>
</dbReference>
<dbReference type="InterPro" id="IPR015943">
    <property type="entry name" value="WD40/YVTN_repeat-like_dom_sf"/>
</dbReference>
<evidence type="ECO:0000256" key="1">
    <source>
        <dbReference type="ARBA" id="ARBA00022574"/>
    </source>
</evidence>
<dbReference type="Pfam" id="PF08937">
    <property type="entry name" value="ThsB_TIR"/>
    <property type="match status" value="1"/>
</dbReference>
<feature type="repeat" description="WD" evidence="3">
    <location>
        <begin position="425"/>
        <end position="466"/>
    </location>
</feature>
<dbReference type="CDD" id="cd00200">
    <property type="entry name" value="WD40"/>
    <property type="match status" value="1"/>
</dbReference>
<dbReference type="InterPro" id="IPR019775">
    <property type="entry name" value="WD40_repeat_CS"/>
</dbReference>
<feature type="transmembrane region" description="Helical" evidence="5">
    <location>
        <begin position="209"/>
        <end position="233"/>
    </location>
</feature>
<feature type="repeat" description="WD" evidence="3">
    <location>
        <begin position="782"/>
        <end position="823"/>
    </location>
</feature>
<gene>
    <name evidence="7" type="ORF">NON19_15145</name>
</gene>
<evidence type="ECO:0000256" key="5">
    <source>
        <dbReference type="SAM" id="Phobius"/>
    </source>
</evidence>
<dbReference type="SUPFAM" id="SSF50969">
    <property type="entry name" value="YVTN repeat-like/Quinoprotein amine dehydrogenase"/>
    <property type="match status" value="1"/>
</dbReference>
<keyword evidence="2" id="KW-0677">Repeat</keyword>
<evidence type="ECO:0000259" key="6">
    <source>
        <dbReference type="PROSITE" id="PS50104"/>
    </source>
</evidence>
<feature type="repeat" description="WD" evidence="3">
    <location>
        <begin position="476"/>
        <end position="508"/>
    </location>
</feature>
<dbReference type="SMART" id="SM00320">
    <property type="entry name" value="WD40"/>
    <property type="match status" value="12"/>
</dbReference>
<reference evidence="7 8" key="1">
    <citation type="submission" date="2022-06" db="EMBL/GenBank/DDBJ databases">
        <title>Draft genome sequence of type strain Streptomyces rubrisoli DSM 42083.</title>
        <authorList>
            <person name="Duangmal K."/>
            <person name="Klaysubun C."/>
        </authorList>
    </citation>
    <scope>NUCLEOTIDE SEQUENCE [LARGE SCALE GENOMIC DNA]</scope>
    <source>
        <strain evidence="7 8">DSM 42083</strain>
    </source>
</reference>
<feature type="repeat" description="WD" evidence="3">
    <location>
        <begin position="512"/>
        <end position="544"/>
    </location>
</feature>
<sequence>MKDPAARSEEAVKSEPDTEQHYDAFISYSHSWDNAVAAAFQSELQSMARPWYRWRTLRIFRDVTNLSASPGLWPDIERALAQARWLIVMASPQAARSVWVRKEIQWWLEHRSADKILIAWTDGRLAWDEELGTFDWESTDALPEKELSGAFGHQPRWVDLRWLHAPEQVDRADPRMVECVADFAAPIRGMSKEELIGEHVRQRRRTMRWVRGTVAALTVLLLAAVTGGVTALVQRGAAVHRELQASSRQLVASAQEVEDTQPGLAKQLLVEAYRLDPSGQAMGALLGSAAIPRVIATGGVPVGAAFSPHRDLLAAAVGRGVTLYDSTDSRVLARLTAPRGVAPGLAFSPDDRLLAVGDRAGDLRLYDVTSAARPTLLVSANTGGSSVRCLAFTPDSRSLVVGLDDALAEVFDVSHPRTPRRIAVFAQSAQSVDGLSISPDGRLLAMGGERDSVGLWDLSEPRRPAIVARLTGSPDALAFSPDGHLLAVGGQDDAVRLWDVTDPAHARQDASISGQPLSVCSLAFSHDGATLAVGSSGGDIQLWSASDPLHPAPGARLTGHTSPIAQLAFSRDDRTLASASTDGTPSAPDGGDNGSVRLWNVDGPSLSSAQTALASVASSVPAFSRTGDILATGFPTTLWDTSGQRPRSLTTLGMFGQGGQAVSFSPDGGTIATGSPVVMWDVRDPAHPHDLTPGNQVSAYAASVVFNPAGSLLAVGGTSVQLWDVRDRHRPTRLATLKDATSRGQDVAFRRDGRILATRDHAGAVQLWDVGSAAEPVLRASFKPARSMVTALAFSSDGRTLITGSTGGTVATWDVREVDHPRQLAAPTGHVGEVGGIAYDPRAPLAASGGADGSMLLWDMSDPTHPAVLAKLAAGDSYVAASLAFSPNGAELAAAGASKVQIWDIRTADILQRLCAQSPVISPDQWRQYLPQMAYDPPCAR</sequence>
<feature type="domain" description="TIR" evidence="6">
    <location>
        <begin position="20"/>
        <end position="191"/>
    </location>
</feature>
<evidence type="ECO:0000313" key="7">
    <source>
        <dbReference type="EMBL" id="MCQ4043324.1"/>
    </source>
</evidence>
<comment type="caution">
    <text evidence="7">The sequence shown here is derived from an EMBL/GenBank/DDBJ whole genome shotgun (WGS) entry which is preliminary data.</text>
</comment>
<dbReference type="SUPFAM" id="SSF50998">
    <property type="entry name" value="Quinoprotein alcohol dehydrogenase-like"/>
    <property type="match status" value="1"/>
</dbReference>
<dbReference type="PROSITE" id="PS50294">
    <property type="entry name" value="WD_REPEATS_REGION"/>
    <property type="match status" value="3"/>
</dbReference>
<keyword evidence="8" id="KW-1185">Reference proteome</keyword>
<dbReference type="Gene3D" id="3.40.50.10140">
    <property type="entry name" value="Toll/interleukin-1 receptor homology (TIR) domain"/>
    <property type="match status" value="1"/>
</dbReference>
<evidence type="ECO:0000313" key="8">
    <source>
        <dbReference type="Proteomes" id="UP001206206"/>
    </source>
</evidence>
<name>A0ABT1PD85_9ACTN</name>
<dbReference type="InterPro" id="IPR001680">
    <property type="entry name" value="WD40_rpt"/>
</dbReference>
<evidence type="ECO:0000256" key="2">
    <source>
        <dbReference type="ARBA" id="ARBA00022737"/>
    </source>
</evidence>
<feature type="repeat" description="WD" evidence="3">
    <location>
        <begin position="557"/>
        <end position="584"/>
    </location>
</feature>
<accession>A0ABT1PD85</accession>
<dbReference type="PROSITE" id="PS50082">
    <property type="entry name" value="WD_REPEATS_2"/>
    <property type="match status" value="6"/>
</dbReference>
<organism evidence="7 8">
    <name type="scientific">Streptantibioticus rubrisoli</name>
    <dbReference type="NCBI Taxonomy" id="1387313"/>
    <lineage>
        <taxon>Bacteria</taxon>
        <taxon>Bacillati</taxon>
        <taxon>Actinomycetota</taxon>
        <taxon>Actinomycetes</taxon>
        <taxon>Kitasatosporales</taxon>
        <taxon>Streptomycetaceae</taxon>
        <taxon>Streptantibioticus</taxon>
    </lineage>
</organism>
<keyword evidence="1 3" id="KW-0853">WD repeat</keyword>
<proteinExistence type="predicted"/>
<dbReference type="InterPro" id="IPR011044">
    <property type="entry name" value="Quino_amine_DH_bsu"/>
</dbReference>
<dbReference type="EMBL" id="JANFNH010000014">
    <property type="protein sequence ID" value="MCQ4043324.1"/>
    <property type="molecule type" value="Genomic_DNA"/>
</dbReference>
<protein>
    <submittedName>
        <fullName evidence="7">TIR domain-containing protein</fullName>
    </submittedName>
</protein>
<dbReference type="PANTHER" id="PTHR19879:SF9">
    <property type="entry name" value="TRANSCRIPTION INITIATION FACTOR TFIID SUBUNIT 5"/>
    <property type="match status" value="1"/>
</dbReference>
<evidence type="ECO:0000256" key="4">
    <source>
        <dbReference type="SAM" id="MobiDB-lite"/>
    </source>
</evidence>
<dbReference type="RefSeq" id="WP_255928302.1">
    <property type="nucleotide sequence ID" value="NZ_JANFNH010000014.1"/>
</dbReference>
<dbReference type="InterPro" id="IPR011047">
    <property type="entry name" value="Quinoprotein_ADH-like_sf"/>
</dbReference>
<evidence type="ECO:0000256" key="3">
    <source>
        <dbReference type="PROSITE-ProRule" id="PRU00221"/>
    </source>
</evidence>
<dbReference type="InterPro" id="IPR035897">
    <property type="entry name" value="Toll_tir_struct_dom_sf"/>
</dbReference>
<dbReference type="SUPFAM" id="SSF52200">
    <property type="entry name" value="Toll/Interleukin receptor TIR domain"/>
    <property type="match status" value="1"/>
</dbReference>
<dbReference type="PROSITE" id="PS50104">
    <property type="entry name" value="TIR"/>
    <property type="match status" value="1"/>
</dbReference>